<dbReference type="SUPFAM" id="SSF55608">
    <property type="entry name" value="Homing endonucleases"/>
    <property type="match status" value="1"/>
</dbReference>
<dbReference type="InterPro" id="IPR004860">
    <property type="entry name" value="LAGLIDADG_dom"/>
</dbReference>
<dbReference type="EMBL" id="LC516060">
    <property type="protein sequence ID" value="BBQ09604.1"/>
    <property type="molecule type" value="Genomic_DNA"/>
</dbReference>
<protein>
    <submittedName>
        <fullName evidence="2">Group I intronic ORF</fullName>
    </submittedName>
</protein>
<dbReference type="GO" id="GO:0048564">
    <property type="term" value="P:photosystem I assembly"/>
    <property type="evidence" value="ECO:0007669"/>
    <property type="project" value="TreeGrafter"/>
</dbReference>
<evidence type="ECO:0000259" key="1">
    <source>
        <dbReference type="Pfam" id="PF03161"/>
    </source>
</evidence>
<dbReference type="InterPro" id="IPR052500">
    <property type="entry name" value="Chloro/Mito_RNA_Process"/>
</dbReference>
<feature type="domain" description="Homing endonuclease LAGLIDADG" evidence="1">
    <location>
        <begin position="106"/>
        <end position="289"/>
    </location>
</feature>
<dbReference type="GO" id="GO:0004519">
    <property type="term" value="F:endonuclease activity"/>
    <property type="evidence" value="ECO:0007669"/>
    <property type="project" value="InterPro"/>
</dbReference>
<evidence type="ECO:0000313" key="2">
    <source>
        <dbReference type="EMBL" id="BBQ09604.1"/>
    </source>
</evidence>
<dbReference type="InterPro" id="IPR027434">
    <property type="entry name" value="Homing_endonucl"/>
</dbReference>
<dbReference type="Pfam" id="PF03161">
    <property type="entry name" value="LAGLIDADG_2"/>
    <property type="match status" value="1"/>
</dbReference>
<proteinExistence type="predicted"/>
<sequence length="310" mass="36551">MCSNSNNNNISNSKLFNVTYLGSKEFWMLAITEQLKLCKQHIYRQKAAREKAKNNNTDFSTIFSTDNWLRDRKFFYLKIKQRLSSVRQPSVLTAYKNKLTFTNEQRDILYGCMLGDLSVRRAATNYSLKYSQSHIHKQYVGHLYDIFYNWCLTPPAPNLRTYVLHGKEYSQLQWQWDSISHPEITKLAESFYISKDPNSNIKTKTVPQYFIRDYITPRSVAYWFMDDGSKSDSTKNEGKGIMFATHGFSYNEVSYMSQELNTKCNWNTFVTKNKGKHVIVTSGRDYESFMELVYPYIHPSMYYKLPSKRK</sequence>
<geneLocation type="plastid" evidence="2"/>
<name>A0A7G1GG89_9CHLO</name>
<gene>
    <name evidence="2" type="primary">orf310</name>
</gene>
<dbReference type="PANTHER" id="PTHR47539:SF1">
    <property type="entry name" value="PENTATRICOPEPTIDE REPEAT-CONTAINING PROTEIN OTP51, CHLOROPLASTIC"/>
    <property type="match status" value="1"/>
</dbReference>
<organism evidence="2">
    <name type="scientific">Volvocales sp. NrCl902</name>
    <dbReference type="NCBI Taxonomy" id="2682054"/>
    <lineage>
        <taxon>Eukaryota</taxon>
        <taxon>Viridiplantae</taxon>
        <taxon>Chlorophyta</taxon>
        <taxon>core chlorophytes</taxon>
        <taxon>Chlorophyceae</taxon>
        <taxon>CS clade</taxon>
        <taxon>Chlamydomonadales</taxon>
    </lineage>
</organism>
<reference evidence="2" key="1">
    <citation type="submission" date="2019-12" db="EMBL/GenBank/DDBJ databases">
        <title>A plastid genome of a nonphotosynthetic green alga.</title>
        <authorList>
            <person name="Kamikawa R."/>
        </authorList>
    </citation>
    <scope>NUCLEOTIDE SEQUENCE</scope>
    <source>
        <strain evidence="2">NrCl902</strain>
    </source>
</reference>
<accession>A0A7G1GG89</accession>
<dbReference type="Gene3D" id="3.10.28.10">
    <property type="entry name" value="Homing endonucleases"/>
    <property type="match status" value="2"/>
</dbReference>
<keyword evidence="2" id="KW-0934">Plastid</keyword>
<dbReference type="PANTHER" id="PTHR47539">
    <property type="entry name" value="PENTATRICOPEPTIDE REPEAT-CONTAINING PROTEIN OTP51, CHLOROPLASTIC"/>
    <property type="match status" value="1"/>
</dbReference>
<dbReference type="GO" id="GO:0045292">
    <property type="term" value="P:mRNA cis splicing, via spliceosome"/>
    <property type="evidence" value="ECO:0007669"/>
    <property type="project" value="TreeGrafter"/>
</dbReference>
<dbReference type="AlphaFoldDB" id="A0A7G1GG89"/>
<dbReference type="GO" id="GO:0000373">
    <property type="term" value="P:Group II intron splicing"/>
    <property type="evidence" value="ECO:0007669"/>
    <property type="project" value="TreeGrafter"/>
</dbReference>